<evidence type="ECO:0000313" key="6">
    <source>
        <dbReference type="Proteomes" id="UP000037288"/>
    </source>
</evidence>
<dbReference type="PANTHER" id="PTHR33154">
    <property type="entry name" value="TRANSCRIPTIONAL REGULATOR, ARSR FAMILY"/>
    <property type="match status" value="1"/>
</dbReference>
<dbReference type="SMART" id="SM00418">
    <property type="entry name" value="HTH_ARSR"/>
    <property type="match status" value="1"/>
</dbReference>
<dbReference type="PROSITE" id="PS50987">
    <property type="entry name" value="HTH_ARSR_2"/>
    <property type="match status" value="1"/>
</dbReference>
<comment type="caution">
    <text evidence="5">The sequence shown here is derived from an EMBL/GenBank/DDBJ whole genome shotgun (WGS) entry which is preliminary data.</text>
</comment>
<evidence type="ECO:0000259" key="4">
    <source>
        <dbReference type="PROSITE" id="PS50987"/>
    </source>
</evidence>
<protein>
    <submittedName>
        <fullName evidence="5">ArsR family transcriptional regulator</fullName>
    </submittedName>
</protein>
<organism evidence="5 6">
    <name type="scientific">Streptomyces caatingaensis</name>
    <dbReference type="NCBI Taxonomy" id="1678637"/>
    <lineage>
        <taxon>Bacteria</taxon>
        <taxon>Bacillati</taxon>
        <taxon>Actinomycetota</taxon>
        <taxon>Actinomycetes</taxon>
        <taxon>Kitasatosporales</taxon>
        <taxon>Streptomycetaceae</taxon>
        <taxon>Streptomyces</taxon>
    </lineage>
</organism>
<keyword evidence="2" id="KW-0238">DNA-binding</keyword>
<evidence type="ECO:0000313" key="5">
    <source>
        <dbReference type="EMBL" id="KNB52307.1"/>
    </source>
</evidence>
<keyword evidence="1" id="KW-0805">Transcription regulation</keyword>
<dbReference type="InterPro" id="IPR011991">
    <property type="entry name" value="ArsR-like_HTH"/>
</dbReference>
<dbReference type="PRINTS" id="PR00778">
    <property type="entry name" value="HTHARSR"/>
</dbReference>
<dbReference type="PANTHER" id="PTHR33154:SF12">
    <property type="entry name" value="TRANSCRIPTIONAL REGULATORY PROTEIN"/>
    <property type="match status" value="1"/>
</dbReference>
<reference evidence="6" key="1">
    <citation type="submission" date="2015-07" db="EMBL/GenBank/DDBJ databases">
        <title>Draft genome sequence of Streptomyces sp. CMAA 1322, a bacterium isolated from Caatinga biome, from dry forest semiarid of Brazil.</title>
        <authorList>
            <person name="Santos S.N."/>
            <person name="Gacesa R."/>
            <person name="Taketani R.G."/>
            <person name="Long P.F."/>
            <person name="Melo I.S."/>
        </authorList>
    </citation>
    <scope>NUCLEOTIDE SEQUENCE [LARGE SCALE GENOMIC DNA]</scope>
    <source>
        <strain evidence="6">CMAA 1322</strain>
    </source>
</reference>
<accession>A0A0K9XI19</accession>
<dbReference type="RefSeq" id="WP_049716163.1">
    <property type="nucleotide sequence ID" value="NZ_LFXA01000007.1"/>
</dbReference>
<dbReference type="GO" id="GO:0003677">
    <property type="term" value="F:DNA binding"/>
    <property type="evidence" value="ECO:0007669"/>
    <property type="project" value="UniProtKB-KW"/>
</dbReference>
<dbReference type="GO" id="GO:0003700">
    <property type="term" value="F:DNA-binding transcription factor activity"/>
    <property type="evidence" value="ECO:0007669"/>
    <property type="project" value="InterPro"/>
</dbReference>
<evidence type="ECO:0000256" key="1">
    <source>
        <dbReference type="ARBA" id="ARBA00023015"/>
    </source>
</evidence>
<dbReference type="EMBL" id="LFXA01000007">
    <property type="protein sequence ID" value="KNB52307.1"/>
    <property type="molecule type" value="Genomic_DNA"/>
</dbReference>
<evidence type="ECO:0000256" key="3">
    <source>
        <dbReference type="ARBA" id="ARBA00023163"/>
    </source>
</evidence>
<dbReference type="Pfam" id="PF12840">
    <property type="entry name" value="HTH_20"/>
    <property type="match status" value="1"/>
</dbReference>
<dbReference type="CDD" id="cd00090">
    <property type="entry name" value="HTH_ARSR"/>
    <property type="match status" value="1"/>
</dbReference>
<keyword evidence="6" id="KW-1185">Reference proteome</keyword>
<dbReference type="InterPro" id="IPR051081">
    <property type="entry name" value="HTH_MetalResp_TranReg"/>
</dbReference>
<keyword evidence="3" id="KW-0804">Transcription</keyword>
<dbReference type="OrthoDB" id="4471357at2"/>
<dbReference type="InterPro" id="IPR036388">
    <property type="entry name" value="WH-like_DNA-bd_sf"/>
</dbReference>
<dbReference type="AlphaFoldDB" id="A0A0K9XI19"/>
<dbReference type="SUPFAM" id="SSF46785">
    <property type="entry name" value="Winged helix' DNA-binding domain"/>
    <property type="match status" value="1"/>
</dbReference>
<dbReference type="InterPro" id="IPR036390">
    <property type="entry name" value="WH_DNA-bd_sf"/>
</dbReference>
<dbReference type="Proteomes" id="UP000037288">
    <property type="component" value="Unassembled WGS sequence"/>
</dbReference>
<evidence type="ECO:0000256" key="2">
    <source>
        <dbReference type="ARBA" id="ARBA00023125"/>
    </source>
</evidence>
<gene>
    <name evidence="5" type="ORF">AC230_12235</name>
</gene>
<sequence>MSSRTSHRSAPAHTHPDDVAVQTALAALADPVRLRLVRELAKAEDWTRTCGSFDVPVGKAACSHHFAVLRAAGLVEQRDEGARRLNRLRRAEFDARFPGLLDLVLREDG</sequence>
<dbReference type="Gene3D" id="1.10.10.10">
    <property type="entry name" value="Winged helix-like DNA-binding domain superfamily/Winged helix DNA-binding domain"/>
    <property type="match status" value="1"/>
</dbReference>
<proteinExistence type="predicted"/>
<feature type="domain" description="HTH arsR-type" evidence="4">
    <location>
        <begin position="13"/>
        <end position="108"/>
    </location>
</feature>
<dbReference type="InterPro" id="IPR001845">
    <property type="entry name" value="HTH_ArsR_DNA-bd_dom"/>
</dbReference>
<name>A0A0K9XI19_9ACTN</name>